<dbReference type="EMBL" id="RWGY01000039">
    <property type="protein sequence ID" value="TVU07903.1"/>
    <property type="molecule type" value="Genomic_DNA"/>
</dbReference>
<evidence type="ECO:0000313" key="1">
    <source>
        <dbReference type="EMBL" id="TVU07881.1"/>
    </source>
</evidence>
<protein>
    <submittedName>
        <fullName evidence="1">Uncharacterized protein</fullName>
    </submittedName>
</protein>
<proteinExistence type="predicted"/>
<dbReference type="Gramene" id="TVU07903">
    <property type="protein sequence ID" value="TVU07903"/>
    <property type="gene ID" value="EJB05_41280"/>
</dbReference>
<dbReference type="EMBL" id="RWGY01000039">
    <property type="protein sequence ID" value="TVU07881.1"/>
    <property type="molecule type" value="Genomic_DNA"/>
</dbReference>
<dbReference type="Gramene" id="TVU07881">
    <property type="protein sequence ID" value="TVU07881"/>
    <property type="gene ID" value="EJB05_41256"/>
</dbReference>
<reference evidence="1 3" key="1">
    <citation type="journal article" date="2019" name="Sci. Rep.">
        <title>A high-quality genome of Eragrostis curvula grass provides insights into Poaceae evolution and supports new strategies to enhance forage quality.</title>
        <authorList>
            <person name="Carballo J."/>
            <person name="Santos B.A.C.M."/>
            <person name="Zappacosta D."/>
            <person name="Garbus I."/>
            <person name="Selva J.P."/>
            <person name="Gallo C.A."/>
            <person name="Diaz A."/>
            <person name="Albertini E."/>
            <person name="Caccamo M."/>
            <person name="Echenique V."/>
        </authorList>
    </citation>
    <scope>NUCLEOTIDE SEQUENCE [LARGE SCALE GENOMIC DNA]</scope>
    <source>
        <strain evidence="3">cv. Victoria</strain>
        <tissue evidence="1">Leaf</tissue>
    </source>
</reference>
<name>A0A5J9TBC0_9POAL</name>
<keyword evidence="3" id="KW-1185">Reference proteome</keyword>
<dbReference type="AlphaFoldDB" id="A0A5J9TBC0"/>
<sequence length="108" mass="11387">MSSPAPDFAEPKPTGTTSCDASATPFAAVEITVSCLTLKSSITSIFCHSKVLMAEGFPPLSAFRPTCSTAMRPRRLDAGVAILRGSHVELRTLVPADRPAVDVRVGSR</sequence>
<accession>A0A5J9TBC0</accession>
<organism evidence="1 3">
    <name type="scientific">Eragrostis curvula</name>
    <name type="common">weeping love grass</name>
    <dbReference type="NCBI Taxonomy" id="38414"/>
    <lineage>
        <taxon>Eukaryota</taxon>
        <taxon>Viridiplantae</taxon>
        <taxon>Streptophyta</taxon>
        <taxon>Embryophyta</taxon>
        <taxon>Tracheophyta</taxon>
        <taxon>Spermatophyta</taxon>
        <taxon>Magnoliopsida</taxon>
        <taxon>Liliopsida</taxon>
        <taxon>Poales</taxon>
        <taxon>Poaceae</taxon>
        <taxon>PACMAD clade</taxon>
        <taxon>Chloridoideae</taxon>
        <taxon>Eragrostideae</taxon>
        <taxon>Eragrostidinae</taxon>
        <taxon>Eragrostis</taxon>
    </lineage>
</organism>
<gene>
    <name evidence="1" type="ORF">EJB05_41256</name>
    <name evidence="2" type="ORF">EJB05_41280</name>
</gene>
<evidence type="ECO:0000313" key="3">
    <source>
        <dbReference type="Proteomes" id="UP000324897"/>
    </source>
</evidence>
<dbReference type="Proteomes" id="UP000324897">
    <property type="component" value="Chromosome 3"/>
</dbReference>
<comment type="caution">
    <text evidence="1">The sequence shown here is derived from an EMBL/GenBank/DDBJ whole genome shotgun (WGS) entry which is preliminary data.</text>
</comment>
<evidence type="ECO:0000313" key="2">
    <source>
        <dbReference type="EMBL" id="TVU07903.1"/>
    </source>
</evidence>